<sequence length="252" mass="28015">MSQYYQYPSYNGQPQAYQYTQPYYQPQQQQYGQQPMAQYAAAVPFPAGYTSPAVQQVQMPAPQPQGQRTQTPYPARRHTTSNHHHNSNSGAASKPLKPAIRKVERSKTAAAAIAVNRSRTTSGGDARPRLESLSRTRTNSSVRVEPGARIPPREPRAATTPGRVSRIAPYPNRSRIPTRGTDHIFLSISAPNDIDVSNIAYKSTIEELNQVISAWCASSWSPGPPREMITNNHWHAHFSGGPWNMRPQDAVK</sequence>
<gene>
    <name evidence="2" type="ORF">EVG20_g8574</name>
</gene>
<accession>A0A4Y9Y634</accession>
<dbReference type="AlphaFoldDB" id="A0A4Y9Y634"/>
<keyword evidence="3" id="KW-1185">Reference proteome</keyword>
<evidence type="ECO:0000313" key="3">
    <source>
        <dbReference type="Proteomes" id="UP000298327"/>
    </source>
</evidence>
<evidence type="ECO:0000256" key="1">
    <source>
        <dbReference type="SAM" id="MobiDB-lite"/>
    </source>
</evidence>
<reference evidence="2 3" key="1">
    <citation type="submission" date="2019-02" db="EMBL/GenBank/DDBJ databases">
        <title>Genome sequencing of the rare red list fungi Dentipellis fragilis.</title>
        <authorList>
            <person name="Buettner E."/>
            <person name="Kellner H."/>
        </authorList>
    </citation>
    <scope>NUCLEOTIDE SEQUENCE [LARGE SCALE GENOMIC DNA]</scope>
    <source>
        <strain evidence="2 3">DSM 105465</strain>
    </source>
</reference>
<protein>
    <submittedName>
        <fullName evidence="2">Uncharacterized protein</fullName>
    </submittedName>
</protein>
<organism evidence="2 3">
    <name type="scientific">Dentipellis fragilis</name>
    <dbReference type="NCBI Taxonomy" id="205917"/>
    <lineage>
        <taxon>Eukaryota</taxon>
        <taxon>Fungi</taxon>
        <taxon>Dikarya</taxon>
        <taxon>Basidiomycota</taxon>
        <taxon>Agaricomycotina</taxon>
        <taxon>Agaricomycetes</taxon>
        <taxon>Russulales</taxon>
        <taxon>Hericiaceae</taxon>
        <taxon>Dentipellis</taxon>
    </lineage>
</organism>
<feature type="region of interest" description="Disordered" evidence="1">
    <location>
        <begin position="53"/>
        <end position="175"/>
    </location>
</feature>
<name>A0A4Y9Y634_9AGAM</name>
<comment type="caution">
    <text evidence="2">The sequence shown here is derived from an EMBL/GenBank/DDBJ whole genome shotgun (WGS) entry which is preliminary data.</text>
</comment>
<dbReference type="EMBL" id="SEOQ01000755">
    <property type="protein sequence ID" value="TFY57378.1"/>
    <property type="molecule type" value="Genomic_DNA"/>
</dbReference>
<evidence type="ECO:0000313" key="2">
    <source>
        <dbReference type="EMBL" id="TFY57378.1"/>
    </source>
</evidence>
<feature type="compositionally biased region" description="Basic residues" evidence="1">
    <location>
        <begin position="75"/>
        <end position="86"/>
    </location>
</feature>
<feature type="compositionally biased region" description="Low complexity" evidence="1">
    <location>
        <begin position="53"/>
        <end position="67"/>
    </location>
</feature>
<dbReference type="OrthoDB" id="3255427at2759"/>
<dbReference type="Proteomes" id="UP000298327">
    <property type="component" value="Unassembled WGS sequence"/>
</dbReference>
<proteinExistence type="predicted"/>